<dbReference type="RefSeq" id="WP_265767747.1">
    <property type="nucleotide sequence ID" value="NZ_JAGGJA010000019.1"/>
</dbReference>
<feature type="signal peptide" evidence="1">
    <location>
        <begin position="1"/>
        <end position="33"/>
    </location>
</feature>
<dbReference type="EMBL" id="JAGGJA010000019">
    <property type="protein sequence ID" value="MCW9708932.1"/>
    <property type="molecule type" value="Genomic_DNA"/>
</dbReference>
<dbReference type="InterPro" id="IPR010239">
    <property type="entry name" value="CHP02001"/>
</dbReference>
<reference evidence="2 3" key="1">
    <citation type="submission" date="2021-03" db="EMBL/GenBank/DDBJ databases">
        <title>Aliifodinibius sp. nov., a new bacterium isolated from saline soil.</title>
        <authorList>
            <person name="Galisteo C."/>
            <person name="De La Haba R."/>
            <person name="Sanchez-Porro C."/>
            <person name="Ventosa A."/>
        </authorList>
    </citation>
    <scope>NUCLEOTIDE SEQUENCE [LARGE SCALE GENOMIC DNA]</scope>
    <source>
        <strain evidence="2 3">1BSP15-2V2</strain>
    </source>
</reference>
<evidence type="ECO:0000256" key="1">
    <source>
        <dbReference type="SAM" id="SignalP"/>
    </source>
</evidence>
<accession>A0ABT3PSX0</accession>
<evidence type="ECO:0008006" key="4">
    <source>
        <dbReference type="Google" id="ProtNLM"/>
    </source>
</evidence>
<feature type="chain" id="PRO_5046703803" description="Outer membrane protein beta-barrel domain-containing protein" evidence="1">
    <location>
        <begin position="34"/>
        <end position="232"/>
    </location>
</feature>
<evidence type="ECO:0000313" key="2">
    <source>
        <dbReference type="EMBL" id="MCW9708932.1"/>
    </source>
</evidence>
<organism evidence="2 3">
    <name type="scientific">Fodinibius salsisoli</name>
    <dbReference type="NCBI Taxonomy" id="2820877"/>
    <lineage>
        <taxon>Bacteria</taxon>
        <taxon>Pseudomonadati</taxon>
        <taxon>Balneolota</taxon>
        <taxon>Balneolia</taxon>
        <taxon>Balneolales</taxon>
        <taxon>Balneolaceae</taxon>
        <taxon>Fodinibius</taxon>
    </lineage>
</organism>
<keyword evidence="3" id="KW-1185">Reference proteome</keyword>
<gene>
    <name evidence="2" type="ORF">J6I44_18880</name>
</gene>
<keyword evidence="1" id="KW-0732">Signal</keyword>
<dbReference type="Proteomes" id="UP001207918">
    <property type="component" value="Unassembled WGS sequence"/>
</dbReference>
<protein>
    <recommendedName>
        <fullName evidence="4">Outer membrane protein beta-barrel domain-containing protein</fullName>
    </recommendedName>
</protein>
<proteinExistence type="predicted"/>
<dbReference type="PROSITE" id="PS51257">
    <property type="entry name" value="PROKAR_LIPOPROTEIN"/>
    <property type="match status" value="1"/>
</dbReference>
<comment type="caution">
    <text evidence="2">The sequence shown here is derived from an EMBL/GenBank/DDBJ whole genome shotgun (WGS) entry which is preliminary data.</text>
</comment>
<dbReference type="Pfam" id="PF09694">
    <property type="entry name" value="Gcw_chp"/>
    <property type="match status" value="1"/>
</dbReference>
<dbReference type="SUPFAM" id="SSF56935">
    <property type="entry name" value="Porins"/>
    <property type="match status" value="1"/>
</dbReference>
<name>A0ABT3PSX0_9BACT</name>
<sequence length="232" mass="24673">MSKSYKKKLLQYFFISSFIALLACSFSPQTANAQEVTVTPGVDLYSTYVWRGVAYSGPSIQPYVELGAGGFALGAWGSQGIDGSFTDGSTGFQEMDLYASYSFDFGLSLGVTDYYYPGTLYFEEDSHAFELNGGYTIGNLSLSANYIFAGGGSVGDDVYFEAGYSAGPASLFIGGGDGWHVNTPEDGFQIVNIGVGTSKEIPITDDFSLPVSGSVILNPDTEQLYILAGISL</sequence>
<evidence type="ECO:0000313" key="3">
    <source>
        <dbReference type="Proteomes" id="UP001207918"/>
    </source>
</evidence>